<dbReference type="InterPro" id="IPR050570">
    <property type="entry name" value="Cell_wall_metabolism_enzyme"/>
</dbReference>
<reference evidence="2" key="1">
    <citation type="submission" date="2022-11" db="EMBL/GenBank/DDBJ databases">
        <title>Complete genome sequence of Methanogenium organophilum DSM 3596.</title>
        <authorList>
            <person name="Chen S.-C."/>
            <person name="Lai S.-J."/>
            <person name="You Y.-T."/>
        </authorList>
    </citation>
    <scope>NUCLEOTIDE SEQUENCE</scope>
    <source>
        <strain evidence="2">DSM 3596</strain>
    </source>
</reference>
<protein>
    <submittedName>
        <fullName evidence="2">M23 family metallopeptidase</fullName>
    </submittedName>
</protein>
<dbReference type="GO" id="GO:0004222">
    <property type="term" value="F:metalloendopeptidase activity"/>
    <property type="evidence" value="ECO:0007669"/>
    <property type="project" value="TreeGrafter"/>
</dbReference>
<dbReference type="Gene3D" id="2.70.70.10">
    <property type="entry name" value="Glucose Permease (Domain IIA)"/>
    <property type="match status" value="1"/>
</dbReference>
<organism evidence="2 3">
    <name type="scientific">Methanogenium organophilum</name>
    <dbReference type="NCBI Taxonomy" id="2199"/>
    <lineage>
        <taxon>Archaea</taxon>
        <taxon>Methanobacteriati</taxon>
        <taxon>Methanobacteriota</taxon>
        <taxon>Stenosarchaea group</taxon>
        <taxon>Methanomicrobia</taxon>
        <taxon>Methanomicrobiales</taxon>
        <taxon>Methanomicrobiaceae</taxon>
        <taxon>Methanogenium</taxon>
    </lineage>
</organism>
<dbReference type="RefSeq" id="WP_268187059.1">
    <property type="nucleotide sequence ID" value="NZ_CP113361.1"/>
</dbReference>
<sequence>MDKGFEMRVAVWNGKNHMPARISIVLVLALGALAIFNNAGEEWTDRSNEMIEAREPIIVEFPLRGEWLSPNTPGTKIPSHGTDQLGTRYAYDFIQVDWEKKGWPAYRVSLPQYLLFGVPVNEYYCWGQEIHAPCDGIIVQAEDGYEERERTNLLSDLSNTYKNAHYFDPRKDDVQSVAGNYIIMECGDNAYAALVHLQTGSIRVTVGQSVKKGEVIGRVGNSGNSLGPHLHFQLMDSIDIATANGLPCAFEQYEVFRDGEWQQVVNGIPTDKDRIRFGS</sequence>
<dbReference type="PANTHER" id="PTHR21666">
    <property type="entry name" value="PEPTIDASE-RELATED"/>
    <property type="match status" value="1"/>
</dbReference>
<dbReference type="InterPro" id="IPR011055">
    <property type="entry name" value="Dup_hybrid_motif"/>
</dbReference>
<evidence type="ECO:0000313" key="3">
    <source>
        <dbReference type="Proteomes" id="UP001163096"/>
    </source>
</evidence>
<gene>
    <name evidence="2" type="ORF">OU421_02610</name>
</gene>
<dbReference type="Pfam" id="PF01551">
    <property type="entry name" value="Peptidase_M23"/>
    <property type="match status" value="1"/>
</dbReference>
<dbReference type="Proteomes" id="UP001163096">
    <property type="component" value="Chromosome"/>
</dbReference>
<dbReference type="KEGG" id="mou:OU421_02610"/>
<dbReference type="GeneID" id="76833958"/>
<feature type="domain" description="M23ase beta-sheet core" evidence="1">
    <location>
        <begin position="164"/>
        <end position="235"/>
    </location>
</feature>
<evidence type="ECO:0000259" key="1">
    <source>
        <dbReference type="Pfam" id="PF01551"/>
    </source>
</evidence>
<evidence type="ECO:0000313" key="2">
    <source>
        <dbReference type="EMBL" id="WAI01785.1"/>
    </source>
</evidence>
<dbReference type="AlphaFoldDB" id="A0A9X9S5E3"/>
<dbReference type="EMBL" id="CP113361">
    <property type="protein sequence ID" value="WAI01785.1"/>
    <property type="molecule type" value="Genomic_DNA"/>
</dbReference>
<dbReference type="PANTHER" id="PTHR21666:SF270">
    <property type="entry name" value="MUREIN HYDROLASE ACTIVATOR ENVC"/>
    <property type="match status" value="1"/>
</dbReference>
<name>A0A9X9S5E3_METOG</name>
<dbReference type="SUPFAM" id="SSF51261">
    <property type="entry name" value="Duplicated hybrid motif"/>
    <property type="match status" value="1"/>
</dbReference>
<dbReference type="CDD" id="cd12797">
    <property type="entry name" value="M23_peptidase"/>
    <property type="match status" value="1"/>
</dbReference>
<proteinExistence type="predicted"/>
<accession>A0A9X9S5E3</accession>
<keyword evidence="3" id="KW-1185">Reference proteome</keyword>
<dbReference type="InterPro" id="IPR016047">
    <property type="entry name" value="M23ase_b-sheet_dom"/>
</dbReference>